<dbReference type="PANTHER" id="PTHR35903">
    <property type="entry name" value="FLAGELLIN B1"/>
    <property type="match status" value="1"/>
</dbReference>
<keyword evidence="1" id="KW-0969">Cilium</keyword>
<dbReference type="GO" id="GO:0005198">
    <property type="term" value="F:structural molecule activity"/>
    <property type="evidence" value="ECO:0007669"/>
    <property type="project" value="InterPro"/>
</dbReference>
<proteinExistence type="predicted"/>
<accession>A0A0W8FEA4</accession>
<dbReference type="AlphaFoldDB" id="A0A0W8FEA4"/>
<dbReference type="EMBL" id="LNQE01001317">
    <property type="protein sequence ID" value="KUG19196.1"/>
    <property type="molecule type" value="Genomic_DNA"/>
</dbReference>
<comment type="caution">
    <text evidence="1">The sequence shown here is derived from an EMBL/GenBank/DDBJ whole genome shotgun (WGS) entry which is preliminary data.</text>
</comment>
<keyword evidence="1" id="KW-0966">Cell projection</keyword>
<evidence type="ECO:0000313" key="1">
    <source>
        <dbReference type="EMBL" id="KUG19196.1"/>
    </source>
</evidence>
<protein>
    <submittedName>
        <fullName evidence="1">Flagellin flab1</fullName>
    </submittedName>
</protein>
<gene>
    <name evidence="1" type="ORF">ASZ90_011103</name>
</gene>
<reference evidence="1" key="1">
    <citation type="journal article" date="2015" name="Proc. Natl. Acad. Sci. U.S.A.">
        <title>Networks of energetic and metabolic interactions define dynamics in microbial communities.</title>
        <authorList>
            <person name="Embree M."/>
            <person name="Liu J.K."/>
            <person name="Al-Bassam M.M."/>
            <person name="Zengler K."/>
        </authorList>
    </citation>
    <scope>NUCLEOTIDE SEQUENCE</scope>
</reference>
<dbReference type="GO" id="GO:0097588">
    <property type="term" value="P:archaeal or bacterial-type flagellum-dependent cell motility"/>
    <property type="evidence" value="ECO:0007669"/>
    <property type="project" value="InterPro"/>
</dbReference>
<sequence length="168" mass="18206">MLIAFIVVAAVFSFAVLGTGFFAAQKSGEVIQKGVETTSTSLALGGTVRVQSDTSDVKLKYIFLYLQVTPGRGGIDMDRVSYTLSTRNALTTFPPKDSRIAIAWQHRDDTDSLLEEGELVRVRITVKDLNIREDDAFTLEAVPPAGAVLAVTRTVPAGISTNTHYELL</sequence>
<dbReference type="InterPro" id="IPR002774">
    <property type="entry name" value="Flagellin_arc-type"/>
</dbReference>
<name>A0A0W8FEA4_9ZZZZ</name>
<dbReference type="Pfam" id="PF01917">
    <property type="entry name" value="Flagellin_arch-type"/>
    <property type="match status" value="1"/>
</dbReference>
<organism evidence="1">
    <name type="scientific">hydrocarbon metagenome</name>
    <dbReference type="NCBI Taxonomy" id="938273"/>
    <lineage>
        <taxon>unclassified sequences</taxon>
        <taxon>metagenomes</taxon>
        <taxon>ecological metagenomes</taxon>
    </lineage>
</organism>
<keyword evidence="1" id="KW-0282">Flagellum</keyword>
<dbReference type="PANTHER" id="PTHR35903:SF1">
    <property type="entry name" value="FLAGELLIN B1"/>
    <property type="match status" value="1"/>
</dbReference>